<dbReference type="HOGENOM" id="CLU_1427716_0_0_1"/>
<feature type="region of interest" description="Disordered" evidence="1">
    <location>
        <begin position="153"/>
        <end position="173"/>
    </location>
</feature>
<dbReference type="STRING" id="1043004.A0A074XL34"/>
<dbReference type="Proteomes" id="UP000027730">
    <property type="component" value="Unassembled WGS sequence"/>
</dbReference>
<feature type="signal peptide" evidence="2">
    <location>
        <begin position="1"/>
        <end position="21"/>
    </location>
</feature>
<feature type="compositionally biased region" description="Low complexity" evidence="1">
    <location>
        <begin position="155"/>
        <end position="172"/>
    </location>
</feature>
<feature type="chain" id="PRO_5001702509" description="Extracellular membrane protein CFEM domain-containing protein" evidence="2">
    <location>
        <begin position="22"/>
        <end position="196"/>
    </location>
</feature>
<dbReference type="GeneID" id="25416478"/>
<protein>
    <recommendedName>
        <fullName evidence="5">Extracellular membrane protein CFEM domain-containing protein</fullName>
    </recommendedName>
</protein>
<dbReference type="OrthoDB" id="4776947at2759"/>
<evidence type="ECO:0008006" key="5">
    <source>
        <dbReference type="Google" id="ProtNLM"/>
    </source>
</evidence>
<accession>A0A074XL34</accession>
<keyword evidence="2" id="KW-0732">Signal</keyword>
<dbReference type="RefSeq" id="XP_013429833.1">
    <property type="nucleotide sequence ID" value="XM_013574379.1"/>
</dbReference>
<dbReference type="EMBL" id="KL584705">
    <property type="protein sequence ID" value="KEQ75276.1"/>
    <property type="molecule type" value="Genomic_DNA"/>
</dbReference>
<reference evidence="3 4" key="1">
    <citation type="journal article" date="2014" name="BMC Genomics">
        <title>Genome sequencing of four Aureobasidium pullulans varieties: biotechnological potential, stress tolerance, and description of new species.</title>
        <authorList>
            <person name="Gostin Ar C."/>
            <person name="Ohm R.A."/>
            <person name="Kogej T."/>
            <person name="Sonjak S."/>
            <person name="Turk M."/>
            <person name="Zajc J."/>
            <person name="Zalar P."/>
            <person name="Grube M."/>
            <person name="Sun H."/>
            <person name="Han J."/>
            <person name="Sharma A."/>
            <person name="Chiniquy J."/>
            <person name="Ngan C.Y."/>
            <person name="Lipzen A."/>
            <person name="Barry K."/>
            <person name="Grigoriev I.V."/>
            <person name="Gunde-Cimerman N."/>
        </authorList>
    </citation>
    <scope>NUCLEOTIDE SEQUENCE [LARGE SCALE GENOMIC DNA]</scope>
    <source>
        <strain evidence="3 4">CBS 147.97</strain>
    </source>
</reference>
<name>A0A074XL34_9PEZI</name>
<evidence type="ECO:0000313" key="4">
    <source>
        <dbReference type="Proteomes" id="UP000027730"/>
    </source>
</evidence>
<organism evidence="3 4">
    <name type="scientific">Aureobasidium namibiae CBS 147.97</name>
    <dbReference type="NCBI Taxonomy" id="1043004"/>
    <lineage>
        <taxon>Eukaryota</taxon>
        <taxon>Fungi</taxon>
        <taxon>Dikarya</taxon>
        <taxon>Ascomycota</taxon>
        <taxon>Pezizomycotina</taxon>
        <taxon>Dothideomycetes</taxon>
        <taxon>Dothideomycetidae</taxon>
        <taxon>Dothideales</taxon>
        <taxon>Saccotheciaceae</taxon>
        <taxon>Aureobasidium</taxon>
    </lineage>
</organism>
<evidence type="ECO:0000313" key="3">
    <source>
        <dbReference type="EMBL" id="KEQ75276.1"/>
    </source>
</evidence>
<evidence type="ECO:0000256" key="2">
    <source>
        <dbReference type="SAM" id="SignalP"/>
    </source>
</evidence>
<evidence type="ECO:0000256" key="1">
    <source>
        <dbReference type="SAM" id="MobiDB-lite"/>
    </source>
</evidence>
<keyword evidence="4" id="KW-1185">Reference proteome</keyword>
<gene>
    <name evidence="3" type="ORF">M436DRAFT_79691</name>
</gene>
<sequence>MFTKNIAVFAALALSIQIAVAAPPACVLQAVNQPANSPADVKSICVNGSTVEQTLVSDCGNDYDAAMSAFSSICAGVSVTIAPWTMASSSASQETQNALTIAGGSTIPFSTTSGAQSSSASISTSASVSGSESAATSTGTTVVTATGPILTATNTVTSTQTGPPSSGTTSTGAAEHVENSGLFMGAMAAAGLVMAL</sequence>
<proteinExistence type="predicted"/>
<dbReference type="AlphaFoldDB" id="A0A074XL34"/>